<dbReference type="AlphaFoldDB" id="A0A1R0Y8N8"/>
<dbReference type="OrthoDB" id="9790239at2"/>
<proteinExistence type="predicted"/>
<name>A0A1R0Y8N8_9BACL</name>
<feature type="region of interest" description="Disordered" evidence="1">
    <location>
        <begin position="52"/>
        <end position="143"/>
    </location>
</feature>
<accession>A0A1R0Y8N8</accession>
<dbReference type="InterPro" id="IPR003583">
    <property type="entry name" value="Hlx-hairpin-Hlx_DNA-bd_motif"/>
</dbReference>
<evidence type="ECO:0000313" key="4">
    <source>
        <dbReference type="Proteomes" id="UP000187439"/>
    </source>
</evidence>
<dbReference type="SMART" id="SM00278">
    <property type="entry name" value="HhH1"/>
    <property type="match status" value="2"/>
</dbReference>
<organism evidence="3 4">
    <name type="scientific">Paenibacillus odorifer</name>
    <dbReference type="NCBI Taxonomy" id="189426"/>
    <lineage>
        <taxon>Bacteria</taxon>
        <taxon>Bacillati</taxon>
        <taxon>Bacillota</taxon>
        <taxon>Bacilli</taxon>
        <taxon>Bacillales</taxon>
        <taxon>Paenibacillaceae</taxon>
        <taxon>Paenibacillus</taxon>
    </lineage>
</organism>
<dbReference type="NCBIfam" id="TIGR00426">
    <property type="entry name" value="competence protein ComEA helix-hairpin-helix repeat region"/>
    <property type="match status" value="1"/>
</dbReference>
<evidence type="ECO:0000256" key="1">
    <source>
        <dbReference type="SAM" id="MobiDB-lite"/>
    </source>
</evidence>
<dbReference type="RefSeq" id="WP_076117377.1">
    <property type="nucleotide sequence ID" value="NZ_MPTC01000002.1"/>
</dbReference>
<feature type="compositionally biased region" description="Low complexity" evidence="1">
    <location>
        <begin position="131"/>
        <end position="143"/>
    </location>
</feature>
<dbReference type="Pfam" id="PF12836">
    <property type="entry name" value="HHH_3"/>
    <property type="match status" value="1"/>
</dbReference>
<dbReference type="InterPro" id="IPR010994">
    <property type="entry name" value="RuvA_2-like"/>
</dbReference>
<dbReference type="GO" id="GO:0015627">
    <property type="term" value="C:type II protein secretion system complex"/>
    <property type="evidence" value="ECO:0007669"/>
    <property type="project" value="TreeGrafter"/>
</dbReference>
<feature type="compositionally biased region" description="Basic and acidic residues" evidence="1">
    <location>
        <begin position="76"/>
        <end position="94"/>
    </location>
</feature>
<dbReference type="Proteomes" id="UP000187439">
    <property type="component" value="Unassembled WGS sequence"/>
</dbReference>
<comment type="caution">
    <text evidence="3">The sequence shown here is derived from an EMBL/GenBank/DDBJ whole genome shotgun (WGS) entry which is preliminary data.</text>
</comment>
<gene>
    <name evidence="3" type="ORF">BSK52_04525</name>
</gene>
<evidence type="ECO:0000259" key="2">
    <source>
        <dbReference type="SMART" id="SM00278"/>
    </source>
</evidence>
<dbReference type="EMBL" id="MPTC01000002">
    <property type="protein sequence ID" value="OMD43663.1"/>
    <property type="molecule type" value="Genomic_DNA"/>
</dbReference>
<dbReference type="GO" id="GO:0015628">
    <property type="term" value="P:protein secretion by the type II secretion system"/>
    <property type="evidence" value="ECO:0007669"/>
    <property type="project" value="TreeGrafter"/>
</dbReference>
<feature type="domain" description="Helix-hairpin-helix DNA-binding motif class 1" evidence="2">
    <location>
        <begin position="166"/>
        <end position="185"/>
    </location>
</feature>
<dbReference type="GO" id="GO:0003677">
    <property type="term" value="F:DNA binding"/>
    <property type="evidence" value="ECO:0007669"/>
    <property type="project" value="InterPro"/>
</dbReference>
<dbReference type="PANTHER" id="PTHR21180">
    <property type="entry name" value="ENDONUCLEASE/EXONUCLEASE/PHOSPHATASE FAMILY DOMAIN-CONTAINING PROTEIN 1"/>
    <property type="match status" value="1"/>
</dbReference>
<dbReference type="InterPro" id="IPR051675">
    <property type="entry name" value="Endo/Exo/Phosphatase_dom_1"/>
</dbReference>
<protein>
    <recommendedName>
        <fullName evidence="2">Helix-hairpin-helix DNA-binding motif class 1 domain-containing protein</fullName>
    </recommendedName>
</protein>
<feature type="domain" description="Helix-hairpin-helix DNA-binding motif class 1" evidence="2">
    <location>
        <begin position="196"/>
        <end position="215"/>
    </location>
</feature>
<dbReference type="SUPFAM" id="SSF47781">
    <property type="entry name" value="RuvA domain 2-like"/>
    <property type="match status" value="1"/>
</dbReference>
<sequence>MNKGRIVLGVAVALVGSGLLWVGGSKGNSGIAGWETLNASMEQTIGIADPDEASAIVGKEGSQETKDQKKNAGKAEASDRSDVAEKVKDGEQADHAASTPADEKGTTTAGQNAAGDRMESGGQTQTGGGDQTPAGGNAAASAGALDVPTPAASQEGKVNVNTAGARELMDLPGIGEKKAQAMIDYRNREGAFRNLSDLGKVKGIGPKMLEKLKPLVVF</sequence>
<dbReference type="PANTHER" id="PTHR21180:SF32">
    <property type="entry name" value="ENDONUCLEASE_EXONUCLEASE_PHOSPHATASE FAMILY DOMAIN-CONTAINING PROTEIN 1"/>
    <property type="match status" value="1"/>
</dbReference>
<evidence type="ECO:0000313" key="3">
    <source>
        <dbReference type="EMBL" id="OMD43663.1"/>
    </source>
</evidence>
<feature type="compositionally biased region" description="Basic and acidic residues" evidence="1">
    <location>
        <begin position="61"/>
        <end position="70"/>
    </location>
</feature>
<dbReference type="InterPro" id="IPR004509">
    <property type="entry name" value="Competence_ComEA_HhH"/>
</dbReference>
<reference evidence="3 4" key="1">
    <citation type="submission" date="2016-10" db="EMBL/GenBank/DDBJ databases">
        <title>Paenibacillus species isolates.</title>
        <authorList>
            <person name="Beno S.M."/>
        </authorList>
    </citation>
    <scope>NUCLEOTIDE SEQUENCE [LARGE SCALE GENOMIC DNA]</scope>
    <source>
        <strain evidence="3 4">FSL H7-0710</strain>
    </source>
</reference>
<dbReference type="Gene3D" id="1.10.150.320">
    <property type="entry name" value="Photosystem II 12 kDa extrinsic protein"/>
    <property type="match status" value="1"/>
</dbReference>
<dbReference type="GO" id="GO:0006281">
    <property type="term" value="P:DNA repair"/>
    <property type="evidence" value="ECO:0007669"/>
    <property type="project" value="InterPro"/>
</dbReference>